<sequence length="217" mass="23856">MDEQIRNLAVYALPVLFAITMHNAAQAYAAKYFGDMTAFAAGRVTTNPLAHIDPFGTVILPALLYLTTGFAFGYAKPLPIDYGRLRKPKRDMAFVALAGTAANFGMALLWLLLGMFLDYFGVTEPFPNRVAQAGVLTNLVLLAFNLLPIPPMDGGRVLFSLLPNKLAYKFARIEPYGFFILLGLMLLKLLPYWVIPVIAVAQLLLQVIVYPLSAILS</sequence>
<comment type="subcellular location">
    <subcellularLocation>
        <location evidence="2">Cell membrane</location>
        <topology evidence="2">Multi-pass membrane protein</topology>
    </subcellularLocation>
</comment>
<keyword evidence="9" id="KW-0862">Zinc</keyword>
<dbReference type="RefSeq" id="WP_379768588.1">
    <property type="nucleotide sequence ID" value="NZ_JBHSMZ010000004.1"/>
</dbReference>
<keyword evidence="8" id="KW-0378">Hydrolase</keyword>
<dbReference type="GO" id="GO:0008233">
    <property type="term" value="F:peptidase activity"/>
    <property type="evidence" value="ECO:0007669"/>
    <property type="project" value="UniProtKB-KW"/>
</dbReference>
<dbReference type="InterPro" id="IPR008915">
    <property type="entry name" value="Peptidase_M50"/>
</dbReference>
<evidence type="ECO:0000256" key="12">
    <source>
        <dbReference type="ARBA" id="ARBA00023136"/>
    </source>
</evidence>
<feature type="transmembrane region" description="Helical" evidence="13">
    <location>
        <begin position="94"/>
        <end position="117"/>
    </location>
</feature>
<evidence type="ECO:0000256" key="7">
    <source>
        <dbReference type="ARBA" id="ARBA00022723"/>
    </source>
</evidence>
<feature type="transmembrane region" description="Helical" evidence="13">
    <location>
        <begin position="55"/>
        <end position="74"/>
    </location>
</feature>
<protein>
    <submittedName>
        <fullName evidence="15">Site-2 protease family protein</fullName>
    </submittedName>
</protein>
<feature type="transmembrane region" description="Helical" evidence="13">
    <location>
        <begin position="129"/>
        <end position="149"/>
    </location>
</feature>
<dbReference type="PANTHER" id="PTHR35864">
    <property type="entry name" value="ZINC METALLOPROTEASE MJ0611-RELATED"/>
    <property type="match status" value="1"/>
</dbReference>
<evidence type="ECO:0000256" key="13">
    <source>
        <dbReference type="SAM" id="Phobius"/>
    </source>
</evidence>
<keyword evidence="7" id="KW-0479">Metal-binding</keyword>
<accession>A0ABW0RTJ3</accession>
<keyword evidence="11" id="KW-0482">Metalloprotease</keyword>
<evidence type="ECO:0000256" key="1">
    <source>
        <dbReference type="ARBA" id="ARBA00001947"/>
    </source>
</evidence>
<gene>
    <name evidence="15" type="ORF">ACFPO9_06420</name>
</gene>
<keyword evidence="10 13" id="KW-1133">Transmembrane helix</keyword>
<dbReference type="InterPro" id="IPR052348">
    <property type="entry name" value="Metallopeptidase_M50B"/>
</dbReference>
<comment type="similarity">
    <text evidence="3">Belongs to the peptidase M50B family.</text>
</comment>
<evidence type="ECO:0000256" key="11">
    <source>
        <dbReference type="ARBA" id="ARBA00023049"/>
    </source>
</evidence>
<comment type="cofactor">
    <cofactor evidence="1">
        <name>Zn(2+)</name>
        <dbReference type="ChEBI" id="CHEBI:29105"/>
    </cofactor>
</comment>
<organism evidence="15 16">
    <name type="scientific">Massilia aerilata</name>
    <dbReference type="NCBI Taxonomy" id="453817"/>
    <lineage>
        <taxon>Bacteria</taxon>
        <taxon>Pseudomonadati</taxon>
        <taxon>Pseudomonadota</taxon>
        <taxon>Betaproteobacteria</taxon>
        <taxon>Burkholderiales</taxon>
        <taxon>Oxalobacteraceae</taxon>
        <taxon>Telluria group</taxon>
        <taxon>Massilia</taxon>
    </lineage>
</organism>
<dbReference type="Proteomes" id="UP001596086">
    <property type="component" value="Unassembled WGS sequence"/>
</dbReference>
<evidence type="ECO:0000256" key="5">
    <source>
        <dbReference type="ARBA" id="ARBA00022670"/>
    </source>
</evidence>
<keyword evidence="16" id="KW-1185">Reference proteome</keyword>
<keyword evidence="6 13" id="KW-0812">Transmembrane</keyword>
<evidence type="ECO:0000256" key="4">
    <source>
        <dbReference type="ARBA" id="ARBA00022475"/>
    </source>
</evidence>
<dbReference type="CDD" id="cd06158">
    <property type="entry name" value="S2P-M50_like_1"/>
    <property type="match status" value="1"/>
</dbReference>
<evidence type="ECO:0000256" key="2">
    <source>
        <dbReference type="ARBA" id="ARBA00004651"/>
    </source>
</evidence>
<dbReference type="GO" id="GO:0006508">
    <property type="term" value="P:proteolysis"/>
    <property type="evidence" value="ECO:0007669"/>
    <property type="project" value="UniProtKB-KW"/>
</dbReference>
<keyword evidence="5 15" id="KW-0645">Protease</keyword>
<dbReference type="InterPro" id="IPR044537">
    <property type="entry name" value="Rip2-like"/>
</dbReference>
<keyword evidence="4" id="KW-1003">Cell membrane</keyword>
<evidence type="ECO:0000256" key="10">
    <source>
        <dbReference type="ARBA" id="ARBA00022989"/>
    </source>
</evidence>
<comment type="caution">
    <text evidence="15">The sequence shown here is derived from an EMBL/GenBank/DDBJ whole genome shotgun (WGS) entry which is preliminary data.</text>
</comment>
<evidence type="ECO:0000259" key="14">
    <source>
        <dbReference type="Pfam" id="PF02163"/>
    </source>
</evidence>
<evidence type="ECO:0000313" key="15">
    <source>
        <dbReference type="EMBL" id="MFC5548146.1"/>
    </source>
</evidence>
<feature type="domain" description="Peptidase M50" evidence="14">
    <location>
        <begin position="132"/>
        <end position="165"/>
    </location>
</feature>
<dbReference type="EMBL" id="JBHSMZ010000004">
    <property type="protein sequence ID" value="MFC5548146.1"/>
    <property type="molecule type" value="Genomic_DNA"/>
</dbReference>
<name>A0ABW0RTJ3_9BURK</name>
<dbReference type="PANTHER" id="PTHR35864:SF1">
    <property type="entry name" value="ZINC METALLOPROTEASE YWHC-RELATED"/>
    <property type="match status" value="1"/>
</dbReference>
<evidence type="ECO:0000256" key="9">
    <source>
        <dbReference type="ARBA" id="ARBA00022833"/>
    </source>
</evidence>
<evidence type="ECO:0000256" key="6">
    <source>
        <dbReference type="ARBA" id="ARBA00022692"/>
    </source>
</evidence>
<dbReference type="Pfam" id="PF02163">
    <property type="entry name" value="Peptidase_M50"/>
    <property type="match status" value="1"/>
</dbReference>
<keyword evidence="12 13" id="KW-0472">Membrane</keyword>
<evidence type="ECO:0000256" key="3">
    <source>
        <dbReference type="ARBA" id="ARBA00007931"/>
    </source>
</evidence>
<reference evidence="16" key="1">
    <citation type="journal article" date="2019" name="Int. J. Syst. Evol. Microbiol.">
        <title>The Global Catalogue of Microorganisms (GCM) 10K type strain sequencing project: providing services to taxonomists for standard genome sequencing and annotation.</title>
        <authorList>
            <consortium name="The Broad Institute Genomics Platform"/>
            <consortium name="The Broad Institute Genome Sequencing Center for Infectious Disease"/>
            <person name="Wu L."/>
            <person name="Ma J."/>
        </authorList>
    </citation>
    <scope>NUCLEOTIDE SEQUENCE [LARGE SCALE GENOMIC DNA]</scope>
    <source>
        <strain evidence="16">CGMCC 4.5798</strain>
    </source>
</reference>
<proteinExistence type="inferred from homology"/>
<evidence type="ECO:0000313" key="16">
    <source>
        <dbReference type="Proteomes" id="UP001596086"/>
    </source>
</evidence>
<evidence type="ECO:0000256" key="8">
    <source>
        <dbReference type="ARBA" id="ARBA00022801"/>
    </source>
</evidence>